<evidence type="ECO:0000313" key="3">
    <source>
        <dbReference type="Proteomes" id="UP000006514"/>
    </source>
</evidence>
<sequence>MSLGAIPTESVVPDVSGSGTTATAPNAGPPPILSRPPSAVVSARDDGMAQGLTAHSGGAPSSTHSGGAPSSTPSAQTARRPTVPAQSRPPSAPLAQSRPASVATSHSRHGSVARALGMTQMGPQIARPPSSSVLASNVEILSAAAAAALPRPSTARLPPASTQARPGSRTQYAVLPTLAEALPVSATPSIPAAVWGDLAAHAKQWRKAIRVALLNEGQLRCAYDLVDHLEDASTARDIAVAQQQLSQLLPGVDASLVLPGQNAPPRPQSHTLPPLPCDYPSPASGHFPNEVEQPRPMQHGPSAQASWLQSPSVLFHSRDDHQQQHQQPAQTDGPDSHMRLHRVAQAQSTLPRDTSQQEPAPAAPPSLSGGHGQHGQFTAAAQSSFNTHRAHQPQPFTQPPGLPIFGTSWQHGQNIAFGQHAYNTGNAYNTSQGYHGAYTSDGPHAYSAAHAQTSAPAQYRFAESSPPSASGLGYSRPPFSPPHTVNPQQTLLMGSMNRPAPNTAGGTATALVAQGGFSGYRSHDCDAFRQDDDDDAFEAAELTEAMSVDAGPVDVQDARWPIRPAAPTQNAPAAGAALAAMSRSPVAGAVSPTHGKSSAAAAASTAHKLPAAAASSTTHAPPAAAASSTTHAPPAAAAGSTTHVPPAAAAGSSSAAPAAMPSAAPPPPPAGVRSVAAPTKGGRLKQRGNAATLRNLNPEEDALKLPLRLPFPKTPHGRFKSRRRRREEIVERLLKVFLRMRTEIFELAKELGEDPIELLREAMMGTGFGKESPWNLFEQFYSMKPGEWDVRDSYDFTGKTTHEAWADFKANTNYERVLLRFAWTFPDPSAIKTVGKMDQFFLSIRDHFHEAQTHLAAVHGIQVSIIMAGQNSETDSGFVSVDMAPNAKGYFDMFGMPLDVVGRTYQNTVQHTADMNEVAGRVGKPVPRTSLDLELRPRLTDPTRYESWDLARIYNDNMMPLYEAANPHIVPIPKRASECQFLVHMLLNMKNELCIDNWPWWLPLPYSPTLNVDRGLQCYGLRETQYLIQWLCMRDPDDPMQPHPLGPRLTFAGERTDPETPLPTIRTTPVNYPGSDWHGRVLTYSVANHMLVTPTALELRMWRQLTGEIDRVYHFEHHGKDPREKPSDDTPAAGSSASTVPAARSNGRRGPVSSAIVHSDLDASGDEDSAGDGVHEQPAAAARKRTRSQVAAQLPPLPLDDAGTATPPEMFDGSEPTGADNAYWLPPSGNTTDLTGFPGGVPDGFSVWTCVFAKAQSSSKRKAYKVKLTKARIRTIERIRSRLPAPALLPINDMADDVGQPAPQVVAASSSARPPQPAPISPRKAHNQRGSTSAAAYAPVAPPAAAAKAPASKKQTAPAAVPVAAAAAAKPSPRTAVKRRRGDDADSNNGDAEQEFEEFANKRARVDNPAATQTPSRKAIAAAAATPKATPSRTSAAAAETPSRTPGRQLTVEMPGPPSRAVTPAPQAAEKQFRTSMIDQPEGPAPQWLSLVPANLEPASIQTAFHRVGIAMKRRRTLPEDFCAVIEDLILSWPVNEPVPDDLQYIMGAVHDRDIPADVPMRAVPRPGWLKSVPAGFDPRAVQTAFYRVSIAHKLCRDFPSEDAALIQALGDALPVHLSLPDDLHVLYDKILSAND</sequence>
<feature type="compositionally biased region" description="Low complexity" evidence="1">
    <location>
        <begin position="1303"/>
        <end position="1313"/>
    </location>
</feature>
<feature type="compositionally biased region" description="Low complexity" evidence="1">
    <location>
        <begin position="1414"/>
        <end position="1446"/>
    </location>
</feature>
<feature type="compositionally biased region" description="Polar residues" evidence="1">
    <location>
        <begin position="59"/>
        <end position="89"/>
    </location>
</feature>
<feature type="compositionally biased region" description="Polar residues" evidence="1">
    <location>
        <begin position="375"/>
        <end position="387"/>
    </location>
</feature>
<feature type="region of interest" description="Disordered" evidence="1">
    <location>
        <begin position="1303"/>
        <end position="1336"/>
    </location>
</feature>
<feature type="compositionally biased region" description="Low complexity" evidence="1">
    <location>
        <begin position="610"/>
        <end position="662"/>
    </location>
</feature>
<feature type="compositionally biased region" description="Low complexity" evidence="1">
    <location>
        <begin position="149"/>
        <end position="161"/>
    </location>
</feature>
<dbReference type="EMBL" id="JH687920">
    <property type="protein sequence ID" value="EJD34795.1"/>
    <property type="molecule type" value="Genomic_DNA"/>
</dbReference>
<feature type="region of interest" description="Disordered" evidence="1">
    <location>
        <begin position="610"/>
        <end position="692"/>
    </location>
</feature>
<gene>
    <name evidence="2" type="ORF">AURDEDRAFT_176155</name>
</gene>
<reference evidence="3" key="1">
    <citation type="journal article" date="2012" name="Science">
        <title>The Paleozoic origin of enzymatic lignin decomposition reconstructed from 31 fungal genomes.</title>
        <authorList>
            <person name="Floudas D."/>
            <person name="Binder M."/>
            <person name="Riley R."/>
            <person name="Barry K."/>
            <person name="Blanchette R.A."/>
            <person name="Henrissat B."/>
            <person name="Martinez A.T."/>
            <person name="Otillar R."/>
            <person name="Spatafora J.W."/>
            <person name="Yadav J.S."/>
            <person name="Aerts A."/>
            <person name="Benoit I."/>
            <person name="Boyd A."/>
            <person name="Carlson A."/>
            <person name="Copeland A."/>
            <person name="Coutinho P.M."/>
            <person name="de Vries R.P."/>
            <person name="Ferreira P."/>
            <person name="Findley K."/>
            <person name="Foster B."/>
            <person name="Gaskell J."/>
            <person name="Glotzer D."/>
            <person name="Gorecki P."/>
            <person name="Heitman J."/>
            <person name="Hesse C."/>
            <person name="Hori C."/>
            <person name="Igarashi K."/>
            <person name="Jurgens J.A."/>
            <person name="Kallen N."/>
            <person name="Kersten P."/>
            <person name="Kohler A."/>
            <person name="Kuees U."/>
            <person name="Kumar T.K.A."/>
            <person name="Kuo A."/>
            <person name="LaButti K."/>
            <person name="Larrondo L.F."/>
            <person name="Lindquist E."/>
            <person name="Ling A."/>
            <person name="Lombard V."/>
            <person name="Lucas S."/>
            <person name="Lundell T."/>
            <person name="Martin R."/>
            <person name="McLaughlin D.J."/>
            <person name="Morgenstern I."/>
            <person name="Morin E."/>
            <person name="Murat C."/>
            <person name="Nagy L.G."/>
            <person name="Nolan M."/>
            <person name="Ohm R.A."/>
            <person name="Patyshakuliyeva A."/>
            <person name="Rokas A."/>
            <person name="Ruiz-Duenas F.J."/>
            <person name="Sabat G."/>
            <person name="Salamov A."/>
            <person name="Samejima M."/>
            <person name="Schmutz J."/>
            <person name="Slot J.C."/>
            <person name="St John F."/>
            <person name="Stenlid J."/>
            <person name="Sun H."/>
            <person name="Sun S."/>
            <person name="Syed K."/>
            <person name="Tsang A."/>
            <person name="Wiebenga A."/>
            <person name="Young D."/>
            <person name="Pisabarro A."/>
            <person name="Eastwood D.C."/>
            <person name="Martin F."/>
            <person name="Cullen D."/>
            <person name="Grigoriev I.V."/>
            <person name="Hibbett D.S."/>
        </authorList>
    </citation>
    <scope>NUCLEOTIDE SEQUENCE [LARGE SCALE GENOMIC DNA]</scope>
    <source>
        <strain evidence="3">TFB10046</strain>
    </source>
</reference>
<evidence type="ECO:0000256" key="1">
    <source>
        <dbReference type="SAM" id="MobiDB-lite"/>
    </source>
</evidence>
<feature type="region of interest" description="Disordered" evidence="1">
    <location>
        <begin position="1362"/>
        <end position="1464"/>
    </location>
</feature>
<dbReference type="PANTHER" id="PTHR24216">
    <property type="entry name" value="PAXILLIN-RELATED"/>
    <property type="match status" value="1"/>
</dbReference>
<dbReference type="KEGG" id="adl:AURDEDRAFT_176155"/>
<dbReference type="Proteomes" id="UP000006514">
    <property type="component" value="Unassembled WGS sequence"/>
</dbReference>
<feature type="region of interest" description="Disordered" evidence="1">
    <location>
        <begin position="461"/>
        <end position="507"/>
    </location>
</feature>
<organism evidence="2 3">
    <name type="scientific">Auricularia subglabra (strain TFB-10046 / SS5)</name>
    <name type="common">White-rot fungus</name>
    <name type="synonym">Auricularia delicata (strain TFB10046)</name>
    <dbReference type="NCBI Taxonomy" id="717982"/>
    <lineage>
        <taxon>Eukaryota</taxon>
        <taxon>Fungi</taxon>
        <taxon>Dikarya</taxon>
        <taxon>Basidiomycota</taxon>
        <taxon>Agaricomycotina</taxon>
        <taxon>Agaricomycetes</taxon>
        <taxon>Auriculariales</taxon>
        <taxon>Auriculariaceae</taxon>
        <taxon>Auricularia</taxon>
    </lineage>
</organism>
<feature type="region of interest" description="Disordered" evidence="1">
    <location>
        <begin position="1"/>
        <end position="110"/>
    </location>
</feature>
<protein>
    <submittedName>
        <fullName evidence="2">Uncharacterized protein</fullName>
    </submittedName>
</protein>
<accession>J0LDN5</accession>
<dbReference type="PANTHER" id="PTHR24216:SF65">
    <property type="entry name" value="PAXILLIN-LIKE PROTEIN 1"/>
    <property type="match status" value="1"/>
</dbReference>
<feature type="region of interest" description="Disordered" evidence="1">
    <location>
        <begin position="1048"/>
        <end position="1069"/>
    </location>
</feature>
<feature type="region of interest" description="Disordered" evidence="1">
    <location>
        <begin position="258"/>
        <end position="307"/>
    </location>
</feature>
<feature type="compositionally biased region" description="Polar residues" evidence="1">
    <location>
        <begin position="345"/>
        <end position="358"/>
    </location>
</feature>
<feature type="region of interest" description="Disordered" evidence="1">
    <location>
        <begin position="149"/>
        <end position="168"/>
    </location>
</feature>
<proteinExistence type="predicted"/>
<keyword evidence="3" id="KW-1185">Reference proteome</keyword>
<feature type="compositionally biased region" description="Basic and acidic residues" evidence="1">
    <location>
        <begin position="1118"/>
        <end position="1128"/>
    </location>
</feature>
<name>J0LDN5_AURST</name>
<feature type="compositionally biased region" description="Low complexity" evidence="1">
    <location>
        <begin position="16"/>
        <end position="26"/>
    </location>
</feature>
<dbReference type="InParanoid" id="J0LDN5"/>
<feature type="region of interest" description="Disordered" evidence="1">
    <location>
        <begin position="345"/>
        <end position="407"/>
    </location>
</feature>
<feature type="compositionally biased region" description="Pro residues" evidence="1">
    <location>
        <begin position="262"/>
        <end position="279"/>
    </location>
</feature>
<feature type="compositionally biased region" description="Polar residues" evidence="1">
    <location>
        <begin position="483"/>
        <end position="492"/>
    </location>
</feature>
<feature type="region of interest" description="Disordered" evidence="1">
    <location>
        <begin position="1118"/>
        <end position="1202"/>
    </location>
</feature>
<evidence type="ECO:0000313" key="2">
    <source>
        <dbReference type="EMBL" id="EJD34795.1"/>
    </source>
</evidence>